<organism evidence="1 2">
    <name type="scientific">Willisornis vidua</name>
    <name type="common">Xingu scale-backed antbird</name>
    <dbReference type="NCBI Taxonomy" id="1566151"/>
    <lineage>
        <taxon>Eukaryota</taxon>
        <taxon>Metazoa</taxon>
        <taxon>Chordata</taxon>
        <taxon>Craniata</taxon>
        <taxon>Vertebrata</taxon>
        <taxon>Euteleostomi</taxon>
        <taxon>Archelosauria</taxon>
        <taxon>Archosauria</taxon>
        <taxon>Dinosauria</taxon>
        <taxon>Saurischia</taxon>
        <taxon>Theropoda</taxon>
        <taxon>Coelurosauria</taxon>
        <taxon>Aves</taxon>
        <taxon>Neognathae</taxon>
        <taxon>Neoaves</taxon>
        <taxon>Telluraves</taxon>
        <taxon>Australaves</taxon>
        <taxon>Passeriformes</taxon>
        <taxon>Thamnophilidae</taxon>
        <taxon>Willisornis</taxon>
    </lineage>
</organism>
<sequence>MDSGIEYTLSKFANTKLCGVVDILEGRDATHKDLYSLGRWGCANLMKFNKAKCKVLHLGWENPKNKYRLNGEWIKIIPEEKDLWVLVDKKLDIAMCACSPESQLHPGLHQKQCGQQVER</sequence>
<dbReference type="PANTHER" id="PTHR33332">
    <property type="entry name" value="REVERSE TRANSCRIPTASE DOMAIN-CONTAINING PROTEIN"/>
    <property type="match status" value="1"/>
</dbReference>
<gene>
    <name evidence="1" type="ORF">WISP_129715</name>
</gene>
<protein>
    <submittedName>
        <fullName evidence="1">Rna-directed dna polymerase from mobile element jockey-like</fullName>
    </submittedName>
</protein>
<dbReference type="EMBL" id="WHWB01034622">
    <property type="protein sequence ID" value="KAJ7406967.1"/>
    <property type="molecule type" value="Genomic_DNA"/>
</dbReference>
<comment type="caution">
    <text evidence="1">The sequence shown here is derived from an EMBL/GenBank/DDBJ whole genome shotgun (WGS) entry which is preliminary data.</text>
</comment>
<evidence type="ECO:0000313" key="2">
    <source>
        <dbReference type="Proteomes" id="UP001145742"/>
    </source>
</evidence>
<proteinExistence type="predicted"/>
<evidence type="ECO:0000313" key="1">
    <source>
        <dbReference type="EMBL" id="KAJ7406967.1"/>
    </source>
</evidence>
<name>A0ABQ9CQ06_9PASS</name>
<keyword evidence="2" id="KW-1185">Reference proteome</keyword>
<accession>A0ABQ9CQ06</accession>
<reference evidence="1" key="1">
    <citation type="submission" date="2019-10" db="EMBL/GenBank/DDBJ databases">
        <authorList>
            <person name="Soares A.E.R."/>
            <person name="Aleixo A."/>
            <person name="Schneider P."/>
            <person name="Miyaki C.Y."/>
            <person name="Schneider M.P."/>
            <person name="Mello C."/>
            <person name="Vasconcelos A.T.R."/>
        </authorList>
    </citation>
    <scope>NUCLEOTIDE SEQUENCE</scope>
    <source>
        <tissue evidence="1">Muscle</tissue>
    </source>
</reference>
<dbReference type="Proteomes" id="UP001145742">
    <property type="component" value="Unassembled WGS sequence"/>
</dbReference>